<comment type="caution">
    <text evidence="2">The sequence shown here is derived from an EMBL/GenBank/DDBJ whole genome shotgun (WGS) entry which is preliminary data.</text>
</comment>
<name>A0ABV5NWT1_9ACTN</name>
<feature type="region of interest" description="Disordered" evidence="1">
    <location>
        <begin position="74"/>
        <end position="104"/>
    </location>
</feature>
<dbReference type="RefSeq" id="WP_345394076.1">
    <property type="nucleotide sequence ID" value="NZ_BAAAXS010000001.1"/>
</dbReference>
<evidence type="ECO:0000256" key="1">
    <source>
        <dbReference type="SAM" id="MobiDB-lite"/>
    </source>
</evidence>
<feature type="compositionally biased region" description="Basic and acidic residues" evidence="1">
    <location>
        <begin position="95"/>
        <end position="104"/>
    </location>
</feature>
<dbReference type="EMBL" id="JBHMCF010000040">
    <property type="protein sequence ID" value="MFB9474758.1"/>
    <property type="molecule type" value="Genomic_DNA"/>
</dbReference>
<evidence type="ECO:0008006" key="4">
    <source>
        <dbReference type="Google" id="ProtNLM"/>
    </source>
</evidence>
<sequence>MKLLWRTQRRNTLISWPQSIDDRLERLVAAGLAAGENVSRSQVLAALVANAEVSPEGVATLIRAYRHMPAEALDEMPDAATSADWPQVRHPGPRRRADRDPATG</sequence>
<evidence type="ECO:0000313" key="2">
    <source>
        <dbReference type="EMBL" id="MFB9474758.1"/>
    </source>
</evidence>
<organism evidence="2 3">
    <name type="scientific">Nonomuraea salmonea</name>
    <dbReference type="NCBI Taxonomy" id="46181"/>
    <lineage>
        <taxon>Bacteria</taxon>
        <taxon>Bacillati</taxon>
        <taxon>Actinomycetota</taxon>
        <taxon>Actinomycetes</taxon>
        <taxon>Streptosporangiales</taxon>
        <taxon>Streptosporangiaceae</taxon>
        <taxon>Nonomuraea</taxon>
    </lineage>
</organism>
<gene>
    <name evidence="2" type="ORF">ACFFR3_35140</name>
</gene>
<protein>
    <recommendedName>
        <fullName evidence="4">Ribbon-helix-helix protein, CopG family</fullName>
    </recommendedName>
</protein>
<accession>A0ABV5NWT1</accession>
<reference evidence="2 3" key="1">
    <citation type="submission" date="2024-09" db="EMBL/GenBank/DDBJ databases">
        <authorList>
            <person name="Sun Q."/>
            <person name="Mori K."/>
        </authorList>
    </citation>
    <scope>NUCLEOTIDE SEQUENCE [LARGE SCALE GENOMIC DNA]</scope>
    <source>
        <strain evidence="2 3">JCM 3324</strain>
    </source>
</reference>
<evidence type="ECO:0000313" key="3">
    <source>
        <dbReference type="Proteomes" id="UP001589568"/>
    </source>
</evidence>
<proteinExistence type="predicted"/>
<dbReference type="Proteomes" id="UP001589568">
    <property type="component" value="Unassembled WGS sequence"/>
</dbReference>
<keyword evidence="3" id="KW-1185">Reference proteome</keyword>